<reference evidence="3" key="1">
    <citation type="submission" date="2006-10" db="EMBL/GenBank/DDBJ databases">
        <title>Complete sequence of Solibacter usitatus Ellin6076.</title>
        <authorList>
            <consortium name="US DOE Joint Genome Institute"/>
            <person name="Copeland A."/>
            <person name="Lucas S."/>
            <person name="Lapidus A."/>
            <person name="Barry K."/>
            <person name="Detter J.C."/>
            <person name="Glavina del Rio T."/>
            <person name="Hammon N."/>
            <person name="Israni S."/>
            <person name="Dalin E."/>
            <person name="Tice H."/>
            <person name="Pitluck S."/>
            <person name="Thompson L.S."/>
            <person name="Brettin T."/>
            <person name="Bruce D."/>
            <person name="Han C."/>
            <person name="Tapia R."/>
            <person name="Gilna P."/>
            <person name="Schmutz J."/>
            <person name="Larimer F."/>
            <person name="Land M."/>
            <person name="Hauser L."/>
            <person name="Kyrpides N."/>
            <person name="Mikhailova N."/>
            <person name="Janssen P.H."/>
            <person name="Kuske C.R."/>
            <person name="Richardson P."/>
        </authorList>
    </citation>
    <scope>NUCLEOTIDE SEQUENCE</scope>
    <source>
        <strain evidence="3">Ellin6076</strain>
    </source>
</reference>
<dbReference type="SUPFAM" id="SSF49452">
    <property type="entry name" value="Starch-binding domain-like"/>
    <property type="match status" value="1"/>
</dbReference>
<keyword evidence="1" id="KW-0732">Signal</keyword>
<dbReference type="SUPFAM" id="SSF56935">
    <property type="entry name" value="Porins"/>
    <property type="match status" value="1"/>
</dbReference>
<name>Q01XB9_SOLUE</name>
<dbReference type="KEGG" id="sus:Acid_4737"/>
<feature type="domain" description="TonB-dependent transporter Oar-like beta-barrel" evidence="2">
    <location>
        <begin position="258"/>
        <end position="1321"/>
    </location>
</feature>
<organism evidence="3">
    <name type="scientific">Solibacter usitatus (strain Ellin6076)</name>
    <dbReference type="NCBI Taxonomy" id="234267"/>
    <lineage>
        <taxon>Bacteria</taxon>
        <taxon>Pseudomonadati</taxon>
        <taxon>Acidobacteriota</taxon>
        <taxon>Terriglobia</taxon>
        <taxon>Bryobacterales</taxon>
        <taxon>Solibacteraceae</taxon>
        <taxon>Candidatus Solibacter</taxon>
    </lineage>
</organism>
<accession>Q01XB9</accession>
<sequence precursor="true">MTSFRSRSSLWFSALLLGIFIASSALPAWSQATSTATVAGLVTDEQNAAVVGAEVHLLDNATGSSQTTLTNDTGRYVIVNVQPGTYTVTVSKQGFTVHKISAQKVDVGSSLMINAILKVGSTSTTVEVTASAGADLQTTNATVGNTLTSAALMLLPNMGRDVSTLAVLQPGTTPSGMTAGSFSDQNVFMLDGGNNSDDMAGNNTSYVTNFTGTGGTQTNGSPSGIVPTPVESIEEFKVGSFNQTADFSGSIGAQVQMVTKRGTNAYHGSAYGFYFATNVGAANSWANNHTPANGLSYTALPSNHRSRFGGSLGGVLFPKLLGGKTYFFVNYEGSRFPNVGTIEKNSPSALLRAGVIQVADATGKYQAYNLNPNPVTVNGVTYQPAQCGGTACDPRGIGLNPVVQKLWQYMPMPTDFTGAAGDGANVGGYISSIRAPLTSNAYVSRIDHDFNEKNRFFATYRYTTVTSLTTNQVDIGGLTSGATLGTPKAVAPRVQKPSFWVLGLTSSITPTITNDFRWNYSRNFWQWFSLGDPPQLAGLGGAVEIAGESTNALIPYNVNTQSTRTRYWDGQDNLFKDDVTIIKGNHLFQVGGSYQRNYDQHSRTDNGQGINNQIVYQVTSSNINFGNFNYPAGMPASQSSNFNTYYSYVLGMVSQSQLVYTRSGSNLALGPIGASALAQSTIPYYNSYVADTWHIKPSVTLSYGLSYQLEMPPNEVNSKQVDMVYQDGSQVDAASYMAQRTKAALAGSVFNPTLAFATVNNIGAGKKYPYDPFYGGFSPRFSIAWNPKFNDGIMHKLFGSNDTVIRAGYGRLFGRLNGVNQLLVPLLPPGLLQAVSCTGVSRVSGGNQCLGNNGVDPSTAFRIGPDGMSAPLPFVSPTLAQPYVPGLNGNAGASDVTALDPKYRPERTDNLTVSLQRQINKTVSMEVGYIGRIIRNEMLPINLDSVPYMTTLGGQTFSDAFSKIYFPVVAGGVPAAQPFFEAALGGPNSAYCAGFASCTAAVVSKSANVTAIKNTAVSDLWTALYKSPGWTLGRSLVAQPLAGTTVSQGYTYLLNTALGYGNYNALFITHHIRDFHGITATSNFTWGRALGTGTTSQATSSNTALDNYNLQNNYGLQSFDIKFVYNIAMYYSPKVFLSQKGIAGKLLGGWVFSPLFTAQSGNPIQPGYSEGGCSDCQAFGEVSTTSSATTAFTTNAQAAAPYTGGSNANYNVAGSGGVGTNNSGGVNMFADPAAVLAQFRKCVLGFDGNCGGFALRTVPRWNVDLGVHKTVAMFREGMGADFSFQFTNVMNHVVMGSPALTTTTPSTFGRITSQANTPRNMEFGLRLHF</sequence>
<proteinExistence type="predicted"/>
<evidence type="ECO:0000256" key="1">
    <source>
        <dbReference type="SAM" id="SignalP"/>
    </source>
</evidence>
<evidence type="ECO:0000259" key="2">
    <source>
        <dbReference type="Pfam" id="PF25183"/>
    </source>
</evidence>
<dbReference type="eggNOG" id="COG4932">
    <property type="taxonomic scope" value="Bacteria"/>
</dbReference>
<feature type="chain" id="PRO_5004162642" evidence="1">
    <location>
        <begin position="28"/>
        <end position="1329"/>
    </location>
</feature>
<dbReference type="OrthoDB" id="97893at2"/>
<dbReference type="EMBL" id="CP000473">
    <property type="protein sequence ID" value="ABJ85696.1"/>
    <property type="molecule type" value="Genomic_DNA"/>
</dbReference>
<dbReference type="Pfam" id="PF25183">
    <property type="entry name" value="OMP_b-brl_4"/>
    <property type="match status" value="1"/>
</dbReference>
<dbReference type="GO" id="GO:0030246">
    <property type="term" value="F:carbohydrate binding"/>
    <property type="evidence" value="ECO:0007669"/>
    <property type="project" value="InterPro"/>
</dbReference>
<dbReference type="InParanoid" id="Q01XB9"/>
<dbReference type="Pfam" id="PF13620">
    <property type="entry name" value="CarboxypepD_reg"/>
    <property type="match status" value="1"/>
</dbReference>
<evidence type="ECO:0000313" key="3">
    <source>
        <dbReference type="EMBL" id="ABJ85696.1"/>
    </source>
</evidence>
<dbReference type="InterPro" id="IPR013784">
    <property type="entry name" value="Carb-bd-like_fold"/>
</dbReference>
<dbReference type="InterPro" id="IPR057601">
    <property type="entry name" value="Oar-like_b-barrel"/>
</dbReference>
<gene>
    <name evidence="3" type="ordered locus">Acid_4737</name>
</gene>
<dbReference type="STRING" id="234267.Acid_4737"/>
<protein>
    <submittedName>
        <fullName evidence="3">Cna B domain protein</fullName>
    </submittedName>
</protein>
<dbReference type="HOGENOM" id="CLU_255641_0_0_0"/>
<feature type="signal peptide" evidence="1">
    <location>
        <begin position="1"/>
        <end position="27"/>
    </location>
</feature>
<dbReference type="Gene3D" id="2.60.40.1120">
    <property type="entry name" value="Carboxypeptidase-like, regulatory domain"/>
    <property type="match status" value="1"/>
</dbReference>